<feature type="domain" description="Response regulatory" evidence="5">
    <location>
        <begin position="1"/>
        <end position="108"/>
    </location>
</feature>
<dbReference type="PROSITE" id="PS50110">
    <property type="entry name" value="RESPONSE_REGULATORY"/>
    <property type="match status" value="1"/>
</dbReference>
<dbReference type="HOGENOM" id="CLU_000445_90_8_5"/>
<dbReference type="SMART" id="SM00448">
    <property type="entry name" value="REC"/>
    <property type="match status" value="1"/>
</dbReference>
<name>A3U0F1_PSEBH</name>
<protein>
    <submittedName>
        <fullName evidence="6">DNA-binding response regulator, LuxR family protein</fullName>
    </submittedName>
</protein>
<dbReference type="PANTHER" id="PTHR45566">
    <property type="entry name" value="HTH-TYPE TRANSCRIPTIONAL REGULATOR YHJB-RELATED"/>
    <property type="match status" value="1"/>
</dbReference>
<dbReference type="Pfam" id="PF00196">
    <property type="entry name" value="GerE"/>
    <property type="match status" value="1"/>
</dbReference>
<dbReference type="GO" id="GO:0000160">
    <property type="term" value="P:phosphorelay signal transduction system"/>
    <property type="evidence" value="ECO:0007669"/>
    <property type="project" value="InterPro"/>
</dbReference>
<dbReference type="InterPro" id="IPR011006">
    <property type="entry name" value="CheY-like_superfamily"/>
</dbReference>
<dbReference type="PROSITE" id="PS50043">
    <property type="entry name" value="HTH_LUXR_2"/>
    <property type="match status" value="1"/>
</dbReference>
<dbReference type="EMBL" id="AAMO01000008">
    <property type="protein sequence ID" value="EAQ02242.1"/>
    <property type="molecule type" value="Genomic_DNA"/>
</dbReference>
<dbReference type="PANTHER" id="PTHR45566:SF1">
    <property type="entry name" value="HTH-TYPE TRANSCRIPTIONAL REGULATOR YHJB-RELATED"/>
    <property type="match status" value="1"/>
</dbReference>
<evidence type="ECO:0000313" key="7">
    <source>
        <dbReference type="Proteomes" id="UP000004318"/>
    </source>
</evidence>
<dbReference type="PRINTS" id="PR00038">
    <property type="entry name" value="HTHLUXR"/>
</dbReference>
<keyword evidence="2 6" id="KW-0238">DNA-binding</keyword>
<organism evidence="6 7">
    <name type="scientific">Pseudooceanicola batsensis (strain ATCC BAA-863 / DSM 15984 / KCTC 12145 / HTCC2597)</name>
    <name type="common">Oceanicola batsensis</name>
    <dbReference type="NCBI Taxonomy" id="252305"/>
    <lineage>
        <taxon>Bacteria</taxon>
        <taxon>Pseudomonadati</taxon>
        <taxon>Pseudomonadota</taxon>
        <taxon>Alphaproteobacteria</taxon>
        <taxon>Rhodobacterales</taxon>
        <taxon>Paracoccaceae</taxon>
        <taxon>Pseudooceanicola</taxon>
    </lineage>
</organism>
<dbReference type="InterPro" id="IPR058245">
    <property type="entry name" value="NreC/VraR/RcsB-like_REC"/>
</dbReference>
<dbReference type="AlphaFoldDB" id="A3U0F1"/>
<gene>
    <name evidence="6" type="ORF">OB2597_19206</name>
</gene>
<keyword evidence="7" id="KW-1185">Reference proteome</keyword>
<accession>A3U0F1</accession>
<reference evidence="6 7" key="1">
    <citation type="journal article" date="2010" name="J. Bacteriol.">
        <title>Genome sequences of Oceanicola granulosus HTCC2516(T) and Oceanicola batsensis HTCC2597(TDelta).</title>
        <authorList>
            <person name="Thrash J.C."/>
            <person name="Cho J.C."/>
            <person name="Vergin K.L."/>
            <person name="Giovannoni S.J."/>
        </authorList>
    </citation>
    <scope>NUCLEOTIDE SEQUENCE [LARGE SCALE GENOMIC DNA]</scope>
    <source>
        <strain evidence="7">ATCC BAA-863 / DSM 15984 / KCTC 12145 / HTCC2597</strain>
    </source>
</reference>
<dbReference type="InterPro" id="IPR036388">
    <property type="entry name" value="WH-like_DNA-bd_sf"/>
</dbReference>
<evidence type="ECO:0000259" key="5">
    <source>
        <dbReference type="PROSITE" id="PS50110"/>
    </source>
</evidence>
<dbReference type="InterPro" id="IPR051015">
    <property type="entry name" value="EvgA-like"/>
</dbReference>
<evidence type="ECO:0000256" key="3">
    <source>
        <dbReference type="PROSITE-ProRule" id="PRU00169"/>
    </source>
</evidence>
<dbReference type="Pfam" id="PF00072">
    <property type="entry name" value="Response_reg"/>
    <property type="match status" value="1"/>
</dbReference>
<comment type="caution">
    <text evidence="6">The sequence shown here is derived from an EMBL/GenBank/DDBJ whole genome shotgun (WGS) entry which is preliminary data.</text>
</comment>
<dbReference type="SUPFAM" id="SSF46894">
    <property type="entry name" value="C-terminal effector domain of the bipartite response regulators"/>
    <property type="match status" value="1"/>
</dbReference>
<dbReference type="InterPro" id="IPR001789">
    <property type="entry name" value="Sig_transdc_resp-reg_receiver"/>
</dbReference>
<dbReference type="Gene3D" id="3.40.50.2300">
    <property type="match status" value="1"/>
</dbReference>
<evidence type="ECO:0000313" key="6">
    <source>
        <dbReference type="EMBL" id="EAQ02242.1"/>
    </source>
</evidence>
<evidence type="ECO:0000259" key="4">
    <source>
        <dbReference type="PROSITE" id="PS50043"/>
    </source>
</evidence>
<dbReference type="SMART" id="SM00421">
    <property type="entry name" value="HTH_LUXR"/>
    <property type="match status" value="1"/>
</dbReference>
<evidence type="ECO:0000256" key="1">
    <source>
        <dbReference type="ARBA" id="ARBA00022553"/>
    </source>
</evidence>
<feature type="modified residue" description="4-aspartylphosphate" evidence="3">
    <location>
        <position position="43"/>
    </location>
</feature>
<dbReference type="Gene3D" id="1.10.10.10">
    <property type="entry name" value="Winged helix-like DNA-binding domain superfamily/Winged helix DNA-binding domain"/>
    <property type="match status" value="1"/>
</dbReference>
<dbReference type="InterPro" id="IPR000792">
    <property type="entry name" value="Tscrpt_reg_LuxR_C"/>
</dbReference>
<dbReference type="Proteomes" id="UP000004318">
    <property type="component" value="Unassembled WGS sequence"/>
</dbReference>
<dbReference type="GO" id="GO:0006355">
    <property type="term" value="P:regulation of DNA-templated transcription"/>
    <property type="evidence" value="ECO:0007669"/>
    <property type="project" value="InterPro"/>
</dbReference>
<keyword evidence="1 3" id="KW-0597">Phosphoprotein</keyword>
<feature type="domain" description="HTH luxR-type" evidence="4">
    <location>
        <begin position="127"/>
        <end position="192"/>
    </location>
</feature>
<proteinExistence type="predicted"/>
<dbReference type="InterPro" id="IPR016032">
    <property type="entry name" value="Sig_transdc_resp-reg_C-effctor"/>
</dbReference>
<dbReference type="STRING" id="252305.OB2597_19206"/>
<dbReference type="SUPFAM" id="SSF52172">
    <property type="entry name" value="CheY-like"/>
    <property type="match status" value="1"/>
</dbReference>
<dbReference type="CDD" id="cd17535">
    <property type="entry name" value="REC_NarL-like"/>
    <property type="match status" value="1"/>
</dbReference>
<evidence type="ECO:0000256" key="2">
    <source>
        <dbReference type="ARBA" id="ARBA00023125"/>
    </source>
</evidence>
<dbReference type="GO" id="GO:0003677">
    <property type="term" value="F:DNA binding"/>
    <property type="evidence" value="ECO:0007669"/>
    <property type="project" value="UniProtKB-KW"/>
</dbReference>
<sequence length="194" mass="21338">MVRETIAMFLDSDGTTTTKATSNLAEAVEVIRTGEPFDLVLLDYSMPGMKGLEGLKAVLEINEGRPVGLLSGTATRLIAEQAMEMGATGFLPKTLPARSLINAVRFMAAGEIYAPVGFISGKEDTEETDFERDLSQRERQVLRGLMCARSNKEIARDLELQEVTIKLHVKTLCRKLDARNRTDAAMIARDAGFR</sequence>
<dbReference type="CDD" id="cd06170">
    <property type="entry name" value="LuxR_C_like"/>
    <property type="match status" value="1"/>
</dbReference>